<keyword evidence="2" id="KW-0812">Transmembrane</keyword>
<proteinExistence type="predicted"/>
<reference evidence="3" key="1">
    <citation type="submission" date="2022-07" db="EMBL/GenBank/DDBJ databases">
        <title>Enhanced cultured diversity of the mouse gut microbiota enables custom-made synthetic communities.</title>
        <authorList>
            <person name="Afrizal A."/>
        </authorList>
    </citation>
    <scope>NUCLEOTIDE SEQUENCE</scope>
    <source>
        <strain evidence="3">DSM 29482</strain>
    </source>
</reference>
<dbReference type="RefSeq" id="WP_257490423.1">
    <property type="nucleotide sequence ID" value="NZ_JANJZL010000005.1"/>
</dbReference>
<keyword evidence="2" id="KW-0472">Membrane</keyword>
<feature type="transmembrane region" description="Helical" evidence="2">
    <location>
        <begin position="7"/>
        <end position="26"/>
    </location>
</feature>
<protein>
    <submittedName>
        <fullName evidence="3">Stage II sporulation protein R</fullName>
    </submittedName>
</protein>
<feature type="compositionally biased region" description="Acidic residues" evidence="1">
    <location>
        <begin position="185"/>
        <end position="201"/>
    </location>
</feature>
<dbReference type="InterPro" id="IPR014202">
    <property type="entry name" value="Spore_II_R"/>
</dbReference>
<name>A0A9X2S5D3_9FIRM</name>
<gene>
    <name evidence="3" type="primary">spoIIR</name>
    <name evidence="3" type="ORF">NSA23_08740</name>
</gene>
<dbReference type="EMBL" id="JANJZL010000005">
    <property type="protein sequence ID" value="MCR2044204.1"/>
    <property type="molecule type" value="Genomic_DNA"/>
</dbReference>
<keyword evidence="2" id="KW-1133">Transmembrane helix</keyword>
<comment type="caution">
    <text evidence="3">The sequence shown here is derived from an EMBL/GenBank/DDBJ whole genome shotgun (WGS) entry which is preliminary data.</text>
</comment>
<dbReference type="Pfam" id="PF09551">
    <property type="entry name" value="Spore_II_R"/>
    <property type="match status" value="1"/>
</dbReference>
<feature type="region of interest" description="Disordered" evidence="1">
    <location>
        <begin position="176"/>
        <end position="201"/>
    </location>
</feature>
<evidence type="ECO:0000313" key="4">
    <source>
        <dbReference type="Proteomes" id="UP001142078"/>
    </source>
</evidence>
<sequence length="259" mass="30349">MKQKKTVLIFSLILISIVYIVFPYIYSKKDETAFNVNKDMIRFHVIANSDSKNDQKLKLQIRDKILEEMGSEFNESKSIENSREIINKNLNKIKDIAENEIIAEGKDYNVEVVLGNDKFPTKTYGDLTLPAGEYEALKVVIGEGKGQNWWCVMFPPLCFVDITHSVSPMDEEEFKEEINKKEKDDEKEDETNVTNEMEEDEKEIIEERYVKEEIKEDIHDDNENEETEILEEEKIVLKSKVVEVFEKTKTQMARMFIIE</sequence>
<evidence type="ECO:0000256" key="1">
    <source>
        <dbReference type="SAM" id="MobiDB-lite"/>
    </source>
</evidence>
<organism evidence="3 4">
    <name type="scientific">Anaerosalibacter massiliensis</name>
    <dbReference type="NCBI Taxonomy" id="1347392"/>
    <lineage>
        <taxon>Bacteria</taxon>
        <taxon>Bacillati</taxon>
        <taxon>Bacillota</taxon>
        <taxon>Tissierellia</taxon>
        <taxon>Tissierellales</taxon>
        <taxon>Sporanaerobacteraceae</taxon>
        <taxon>Anaerosalibacter</taxon>
    </lineage>
</organism>
<accession>A0A9X2S5D3</accession>
<dbReference type="Proteomes" id="UP001142078">
    <property type="component" value="Unassembled WGS sequence"/>
</dbReference>
<evidence type="ECO:0000256" key="2">
    <source>
        <dbReference type="SAM" id="Phobius"/>
    </source>
</evidence>
<keyword evidence="4" id="KW-1185">Reference proteome</keyword>
<evidence type="ECO:0000313" key="3">
    <source>
        <dbReference type="EMBL" id="MCR2044204.1"/>
    </source>
</evidence>
<dbReference type="NCBIfam" id="TIGR02837">
    <property type="entry name" value="spore_II_R"/>
    <property type="match status" value="1"/>
</dbReference>
<dbReference type="AlphaFoldDB" id="A0A9X2S5D3"/>